<feature type="compositionally biased region" description="Acidic residues" evidence="1">
    <location>
        <begin position="211"/>
        <end position="223"/>
    </location>
</feature>
<reference evidence="2 3" key="1">
    <citation type="journal article" date="2018" name="Mol. Biol. Evol.">
        <title>Analysis of the draft genome of the red seaweed Gracilariopsis chorda provides insights into genome size evolution in Rhodophyta.</title>
        <authorList>
            <person name="Lee J."/>
            <person name="Yang E.C."/>
            <person name="Graf L."/>
            <person name="Yang J.H."/>
            <person name="Qiu H."/>
            <person name="Zel Zion U."/>
            <person name="Chan C.X."/>
            <person name="Stephens T.G."/>
            <person name="Weber A.P.M."/>
            <person name="Boo G.H."/>
            <person name="Boo S.M."/>
            <person name="Kim K.M."/>
            <person name="Shin Y."/>
            <person name="Jung M."/>
            <person name="Lee S.J."/>
            <person name="Yim H.S."/>
            <person name="Lee J.H."/>
            <person name="Bhattacharya D."/>
            <person name="Yoon H.S."/>
        </authorList>
    </citation>
    <scope>NUCLEOTIDE SEQUENCE [LARGE SCALE GENOMIC DNA]</scope>
    <source>
        <strain evidence="2 3">SKKU-2015</strain>
        <tissue evidence="2">Whole body</tissue>
    </source>
</reference>
<dbReference type="Proteomes" id="UP000247409">
    <property type="component" value="Unassembled WGS sequence"/>
</dbReference>
<keyword evidence="3" id="KW-1185">Reference proteome</keyword>
<evidence type="ECO:0000313" key="2">
    <source>
        <dbReference type="EMBL" id="PXF42553.1"/>
    </source>
</evidence>
<feature type="region of interest" description="Disordered" evidence="1">
    <location>
        <begin position="201"/>
        <end position="223"/>
    </location>
</feature>
<evidence type="ECO:0000256" key="1">
    <source>
        <dbReference type="SAM" id="MobiDB-lite"/>
    </source>
</evidence>
<organism evidence="2 3">
    <name type="scientific">Gracilariopsis chorda</name>
    <dbReference type="NCBI Taxonomy" id="448386"/>
    <lineage>
        <taxon>Eukaryota</taxon>
        <taxon>Rhodophyta</taxon>
        <taxon>Florideophyceae</taxon>
        <taxon>Rhodymeniophycidae</taxon>
        <taxon>Gracilariales</taxon>
        <taxon>Gracilariaceae</taxon>
        <taxon>Gracilariopsis</taxon>
    </lineage>
</organism>
<gene>
    <name evidence="2" type="ORF">BWQ96_07715</name>
</gene>
<protein>
    <submittedName>
        <fullName evidence="2">Uncharacterized protein</fullName>
    </submittedName>
</protein>
<accession>A0A2V3IKI2</accession>
<dbReference type="AlphaFoldDB" id="A0A2V3IKI2"/>
<sequence>MVVEKASAPPPDRDALRQQRVRNRILAQEWAGNEIDNLATAFTKLYAQPPQSAPEYTNALPPILDMLDSISAACDAAAASVAVATIEQQHLAEETAAVEEIVVSRTKEVHSLRESLSAERKKAERNKQYDAIASLILKWPKVEHSMKRKELLQRRIESVDDQISALSRVKDNISKELRLLLHCADGLQESCRDMVEMIDESVTSSHRDQLDEVDDDDVMDTTL</sequence>
<proteinExistence type="predicted"/>
<dbReference type="EMBL" id="NBIV01000158">
    <property type="protein sequence ID" value="PXF42553.1"/>
    <property type="molecule type" value="Genomic_DNA"/>
</dbReference>
<comment type="caution">
    <text evidence="2">The sequence shown here is derived from an EMBL/GenBank/DDBJ whole genome shotgun (WGS) entry which is preliminary data.</text>
</comment>
<dbReference type="OrthoDB" id="10461406at2759"/>
<name>A0A2V3IKI2_9FLOR</name>
<evidence type="ECO:0000313" key="3">
    <source>
        <dbReference type="Proteomes" id="UP000247409"/>
    </source>
</evidence>